<feature type="domain" description="LexA repressor DNA-binding" evidence="15">
    <location>
        <begin position="2"/>
        <end position="57"/>
    </location>
</feature>
<keyword evidence="2 12" id="KW-0678">Repressor</keyword>
<evidence type="ECO:0000256" key="2">
    <source>
        <dbReference type="ARBA" id="ARBA00022491"/>
    </source>
</evidence>
<comment type="similarity">
    <text evidence="1 12 13">Belongs to the peptidase S24 family.</text>
</comment>
<dbReference type="MEROPS" id="S24.001"/>
<dbReference type="Pfam" id="PF00717">
    <property type="entry name" value="Peptidase_S24"/>
    <property type="match status" value="1"/>
</dbReference>
<feature type="DNA-binding region" description="H-T-H motif" evidence="12">
    <location>
        <begin position="26"/>
        <end position="46"/>
    </location>
</feature>
<dbReference type="NCBIfam" id="TIGR00498">
    <property type="entry name" value="lexA"/>
    <property type="match status" value="1"/>
</dbReference>
<dbReference type="Gene3D" id="1.10.10.10">
    <property type="entry name" value="Winged helix-like DNA-binding domain superfamily/Winged helix DNA-binding domain"/>
    <property type="match status" value="1"/>
</dbReference>
<comment type="catalytic activity">
    <reaction evidence="12">
        <text>Hydrolysis of Ala-|-Gly bond in repressor LexA.</text>
        <dbReference type="EC" id="3.4.21.88"/>
    </reaction>
</comment>
<dbReference type="RefSeq" id="WP_012676236.1">
    <property type="nucleotide sequence ID" value="NC_012440.1"/>
</dbReference>
<dbReference type="PRINTS" id="PR00726">
    <property type="entry name" value="LEXASERPTASE"/>
</dbReference>
<dbReference type="PANTHER" id="PTHR33516">
    <property type="entry name" value="LEXA REPRESSOR"/>
    <property type="match status" value="1"/>
</dbReference>
<dbReference type="KEGG" id="pmx:PERMA_1538"/>
<dbReference type="HAMAP" id="MF_00015">
    <property type="entry name" value="LexA"/>
    <property type="match status" value="1"/>
</dbReference>
<dbReference type="PaxDb" id="123214-PERMA_1538"/>
<dbReference type="InterPro" id="IPR039418">
    <property type="entry name" value="LexA-like"/>
</dbReference>
<sequence>MLTKRQKEILQFIGQFYSQYGYSPTLKEIADYFGLSAVSTIHEHIEKLVKEGYLIRTGRGKIRINREKLFEEEPLKFPFYGHIAAGRPIEIEQDIFEYVDLTDLIQCDNCYALKVKGNSMIDEHIMDGDIIIVENRKDVLNGEVAVVLIDGEEATLKKFYLLDNGMVKLVPANEELEPMYYEADRIQVQGVVKGIIRSYRGLKRRF</sequence>
<evidence type="ECO:0000259" key="14">
    <source>
        <dbReference type="Pfam" id="PF00717"/>
    </source>
</evidence>
<keyword evidence="10 12" id="KW-0234">DNA repair</keyword>
<feature type="site" description="Cleavage; by autolysis" evidence="12">
    <location>
        <begin position="85"/>
        <end position="86"/>
    </location>
</feature>
<organism evidence="16 17">
    <name type="scientific">Persephonella marina (strain DSM 14350 / EX-H1)</name>
    <dbReference type="NCBI Taxonomy" id="123214"/>
    <lineage>
        <taxon>Bacteria</taxon>
        <taxon>Pseudomonadati</taxon>
        <taxon>Aquificota</taxon>
        <taxon>Aquificia</taxon>
        <taxon>Aquificales</taxon>
        <taxon>Hydrogenothermaceae</taxon>
        <taxon>Persephonella</taxon>
    </lineage>
</organism>
<dbReference type="InterPro" id="IPR036388">
    <property type="entry name" value="WH-like_DNA-bd_sf"/>
</dbReference>
<dbReference type="GO" id="GO:0006508">
    <property type="term" value="P:proteolysis"/>
    <property type="evidence" value="ECO:0007669"/>
    <property type="project" value="InterPro"/>
</dbReference>
<reference evidence="16 17" key="1">
    <citation type="journal article" date="2009" name="J. Bacteriol.">
        <title>Complete and draft genome sequences of six members of the Aquificales.</title>
        <authorList>
            <person name="Reysenbach A.L."/>
            <person name="Hamamura N."/>
            <person name="Podar M."/>
            <person name="Griffiths E."/>
            <person name="Ferreira S."/>
            <person name="Hochstein R."/>
            <person name="Heidelberg J."/>
            <person name="Johnson J."/>
            <person name="Mead D."/>
            <person name="Pohorille A."/>
            <person name="Sarmiento M."/>
            <person name="Schweighofer K."/>
            <person name="Seshadri R."/>
            <person name="Voytek M.A."/>
        </authorList>
    </citation>
    <scope>NUCLEOTIDE SEQUENCE [LARGE SCALE GENOMIC DNA]</scope>
    <source>
        <strain evidence="17">DSM 14350 / EX-H1</strain>
    </source>
</reference>
<gene>
    <name evidence="12 16" type="primary">lexA</name>
    <name evidence="16" type="ordered locus">PERMA_1538</name>
</gene>
<dbReference type="Gene3D" id="2.10.109.10">
    <property type="entry name" value="Umud Fragment, subunit A"/>
    <property type="match status" value="1"/>
</dbReference>
<dbReference type="Pfam" id="PF01726">
    <property type="entry name" value="LexA_DNA_bind"/>
    <property type="match status" value="1"/>
</dbReference>
<dbReference type="InterPro" id="IPR006197">
    <property type="entry name" value="Peptidase_S24_LexA"/>
</dbReference>
<dbReference type="GO" id="GO:0045892">
    <property type="term" value="P:negative regulation of DNA-templated transcription"/>
    <property type="evidence" value="ECO:0007669"/>
    <property type="project" value="UniProtKB-UniRule"/>
</dbReference>
<evidence type="ECO:0000256" key="5">
    <source>
        <dbReference type="ARBA" id="ARBA00022801"/>
    </source>
</evidence>
<evidence type="ECO:0000313" key="17">
    <source>
        <dbReference type="Proteomes" id="UP000001366"/>
    </source>
</evidence>
<keyword evidence="11 12" id="KW-0742">SOS response</keyword>
<dbReference type="CDD" id="cd06529">
    <property type="entry name" value="S24_LexA-like"/>
    <property type="match status" value="1"/>
</dbReference>
<dbReference type="InterPro" id="IPR036390">
    <property type="entry name" value="WH_DNA-bd_sf"/>
</dbReference>
<dbReference type="eggNOG" id="COG1974">
    <property type="taxonomic scope" value="Bacteria"/>
</dbReference>
<dbReference type="InterPro" id="IPR036286">
    <property type="entry name" value="LexA/Signal_pep-like_sf"/>
</dbReference>
<comment type="subunit">
    <text evidence="12">Homodimer.</text>
</comment>
<feature type="active site" description="For autocatalytic cleavage activity" evidence="12">
    <location>
        <position position="157"/>
    </location>
</feature>
<dbReference type="HOGENOM" id="CLU_066192_45_2_0"/>
<feature type="domain" description="Peptidase S24/S26A/S26B/S26C" evidence="14">
    <location>
        <begin position="78"/>
        <end position="192"/>
    </location>
</feature>
<evidence type="ECO:0000256" key="8">
    <source>
        <dbReference type="ARBA" id="ARBA00023125"/>
    </source>
</evidence>
<dbReference type="SUPFAM" id="SSF51306">
    <property type="entry name" value="LexA/Signal peptidase"/>
    <property type="match status" value="1"/>
</dbReference>
<dbReference type="GO" id="GO:0006281">
    <property type="term" value="P:DNA repair"/>
    <property type="evidence" value="ECO:0007669"/>
    <property type="project" value="UniProtKB-UniRule"/>
</dbReference>
<evidence type="ECO:0000256" key="9">
    <source>
        <dbReference type="ARBA" id="ARBA00023163"/>
    </source>
</evidence>
<keyword evidence="8 12" id="KW-0238">DNA-binding</keyword>
<keyword evidence="5 12" id="KW-0378">Hydrolase</keyword>
<dbReference type="EMBL" id="CP001230">
    <property type="protein sequence ID" value="ACO03998.1"/>
    <property type="molecule type" value="Genomic_DNA"/>
</dbReference>
<proteinExistence type="inferred from homology"/>
<evidence type="ECO:0000256" key="7">
    <source>
        <dbReference type="ARBA" id="ARBA00023015"/>
    </source>
</evidence>
<dbReference type="GO" id="GO:0009432">
    <property type="term" value="P:SOS response"/>
    <property type="evidence" value="ECO:0007669"/>
    <property type="project" value="UniProtKB-UniRule"/>
</dbReference>
<keyword evidence="7 12" id="KW-0805">Transcription regulation</keyword>
<evidence type="ECO:0000256" key="13">
    <source>
        <dbReference type="RuleBase" id="RU003991"/>
    </source>
</evidence>
<evidence type="ECO:0000256" key="11">
    <source>
        <dbReference type="ARBA" id="ARBA00023236"/>
    </source>
</evidence>
<dbReference type="EC" id="3.4.21.88" evidence="12"/>
<keyword evidence="9 12" id="KW-0804">Transcription</keyword>
<keyword evidence="4 12" id="KW-0227">DNA damage</keyword>
<dbReference type="AlphaFoldDB" id="C0QRK9"/>
<protein>
    <recommendedName>
        <fullName evidence="12">LexA repressor</fullName>
        <ecNumber evidence="12">3.4.21.88</ecNumber>
    </recommendedName>
</protein>
<evidence type="ECO:0000259" key="15">
    <source>
        <dbReference type="Pfam" id="PF01726"/>
    </source>
</evidence>
<name>C0QRK9_PERMH</name>
<dbReference type="InterPro" id="IPR006199">
    <property type="entry name" value="LexA_DNA-bd_dom"/>
</dbReference>
<keyword evidence="17" id="KW-1185">Reference proteome</keyword>
<keyword evidence="3 12" id="KW-0235">DNA replication</keyword>
<accession>C0QRK9</accession>
<dbReference type="OrthoDB" id="9802364at2"/>
<evidence type="ECO:0000256" key="1">
    <source>
        <dbReference type="ARBA" id="ARBA00007484"/>
    </source>
</evidence>
<feature type="active site" description="For autocatalytic cleavage activity" evidence="12">
    <location>
        <position position="119"/>
    </location>
</feature>
<evidence type="ECO:0000256" key="6">
    <source>
        <dbReference type="ARBA" id="ARBA00022813"/>
    </source>
</evidence>
<evidence type="ECO:0000256" key="4">
    <source>
        <dbReference type="ARBA" id="ARBA00022763"/>
    </source>
</evidence>
<dbReference type="InterPro" id="IPR006200">
    <property type="entry name" value="LexA"/>
</dbReference>
<dbReference type="Proteomes" id="UP000001366">
    <property type="component" value="Chromosome"/>
</dbReference>
<evidence type="ECO:0000256" key="12">
    <source>
        <dbReference type="HAMAP-Rule" id="MF_00015"/>
    </source>
</evidence>
<keyword evidence="6 12" id="KW-0068">Autocatalytic cleavage</keyword>
<dbReference type="STRING" id="123214.PERMA_1538"/>
<dbReference type="GO" id="GO:0006260">
    <property type="term" value="P:DNA replication"/>
    <property type="evidence" value="ECO:0007669"/>
    <property type="project" value="UniProtKB-UniRule"/>
</dbReference>
<dbReference type="PANTHER" id="PTHR33516:SF2">
    <property type="entry name" value="LEXA REPRESSOR-RELATED"/>
    <property type="match status" value="1"/>
</dbReference>
<evidence type="ECO:0000256" key="3">
    <source>
        <dbReference type="ARBA" id="ARBA00022705"/>
    </source>
</evidence>
<dbReference type="SUPFAM" id="SSF46785">
    <property type="entry name" value="Winged helix' DNA-binding domain"/>
    <property type="match status" value="1"/>
</dbReference>
<evidence type="ECO:0000313" key="16">
    <source>
        <dbReference type="EMBL" id="ACO03998.1"/>
    </source>
</evidence>
<dbReference type="InterPro" id="IPR015927">
    <property type="entry name" value="Peptidase_S24_S26A/B/C"/>
</dbReference>
<dbReference type="GO" id="GO:0003677">
    <property type="term" value="F:DNA binding"/>
    <property type="evidence" value="ECO:0007669"/>
    <property type="project" value="UniProtKB-UniRule"/>
</dbReference>
<evidence type="ECO:0000256" key="10">
    <source>
        <dbReference type="ARBA" id="ARBA00023204"/>
    </source>
</evidence>
<dbReference type="GO" id="GO:0004252">
    <property type="term" value="F:serine-type endopeptidase activity"/>
    <property type="evidence" value="ECO:0007669"/>
    <property type="project" value="UniProtKB-UniRule"/>
</dbReference>
<dbReference type="InterPro" id="IPR050077">
    <property type="entry name" value="LexA_repressor"/>
</dbReference>
<comment type="function">
    <text evidence="12">Represses a number of genes involved in the response to DNA damage (SOS response), including recA and lexA. In the presence of single-stranded DNA, RecA interacts with LexA causing an autocatalytic cleavage which disrupts the DNA-binding part of LexA, leading to derepression of the SOS regulon and eventually DNA repair.</text>
</comment>